<feature type="region of interest" description="Disordered" evidence="1">
    <location>
        <begin position="237"/>
        <end position="302"/>
    </location>
</feature>
<sequence length="302" mass="32801">MLAFESPSLNQIQYKSLISTGQINVEERSVETVHDNLLLVGLRAVCLAVLDGLIDVARSFTALAVDLSALRAANLKVAVLLVLSVFSNTEDRLPALVFFTLFSRVAKASSCKSSSSPAVVDMSKVPLNLLWVGVTIELVANIDEVFLESWQIIFNNNSLTTTRARVIPGTVSRSVVWVGVSAASLLEDRRYHVVQVVVGVGVVVSLREPVDEDSGEDIAICLLVVIVAGRPVLETAASFDDTEEEERDRHADGGVDAVLNRREDGDEDTSEEDENLDRRNSPELVHSVGRGNEITDSMNNNS</sequence>
<evidence type="ECO:0000256" key="1">
    <source>
        <dbReference type="SAM" id="MobiDB-lite"/>
    </source>
</evidence>
<proteinExistence type="predicted"/>
<feature type="compositionally biased region" description="Acidic residues" evidence="1">
    <location>
        <begin position="265"/>
        <end position="275"/>
    </location>
</feature>
<feature type="compositionally biased region" description="Basic and acidic residues" evidence="1">
    <location>
        <begin position="247"/>
        <end position="264"/>
    </location>
</feature>
<dbReference type="Proteomes" id="UP000729357">
    <property type="component" value="Unassembled WGS sequence"/>
</dbReference>
<protein>
    <submittedName>
        <fullName evidence="2">Sulfate permease</fullName>
    </submittedName>
</protein>
<name>A0A9P8K2S9_AURME</name>
<organism evidence="2 3">
    <name type="scientific">Aureobasidium melanogenum</name>
    <name type="common">Aureobasidium pullulans var. melanogenum</name>
    <dbReference type="NCBI Taxonomy" id="46634"/>
    <lineage>
        <taxon>Eukaryota</taxon>
        <taxon>Fungi</taxon>
        <taxon>Dikarya</taxon>
        <taxon>Ascomycota</taxon>
        <taxon>Pezizomycotina</taxon>
        <taxon>Dothideomycetes</taxon>
        <taxon>Dothideomycetidae</taxon>
        <taxon>Dothideales</taxon>
        <taxon>Saccotheciaceae</taxon>
        <taxon>Aureobasidium</taxon>
    </lineage>
</organism>
<reference evidence="2" key="2">
    <citation type="submission" date="2021-08" db="EMBL/GenBank/DDBJ databases">
        <authorList>
            <person name="Gostincar C."/>
            <person name="Sun X."/>
            <person name="Song Z."/>
            <person name="Gunde-Cimerman N."/>
        </authorList>
    </citation>
    <scope>NUCLEOTIDE SEQUENCE</scope>
    <source>
        <strain evidence="2">EXF-9298</strain>
    </source>
</reference>
<reference evidence="2" key="1">
    <citation type="journal article" date="2021" name="J Fungi (Basel)">
        <title>Virulence traits and population genomics of the black yeast Aureobasidium melanogenum.</title>
        <authorList>
            <person name="Cernosa A."/>
            <person name="Sun X."/>
            <person name="Gostincar C."/>
            <person name="Fang C."/>
            <person name="Gunde-Cimerman N."/>
            <person name="Song Z."/>
        </authorList>
    </citation>
    <scope>NUCLEOTIDE SEQUENCE</scope>
    <source>
        <strain evidence="2">EXF-9298</strain>
    </source>
</reference>
<dbReference type="AlphaFoldDB" id="A0A9P8K2S9"/>
<comment type="caution">
    <text evidence="2">The sequence shown here is derived from an EMBL/GenBank/DDBJ whole genome shotgun (WGS) entry which is preliminary data.</text>
</comment>
<gene>
    <name evidence="2" type="ORF">KCU98_g140</name>
</gene>
<accession>A0A9P8K2S9</accession>
<feature type="non-terminal residue" evidence="2">
    <location>
        <position position="302"/>
    </location>
</feature>
<evidence type="ECO:0000313" key="3">
    <source>
        <dbReference type="Proteomes" id="UP000729357"/>
    </source>
</evidence>
<keyword evidence="3" id="KW-1185">Reference proteome</keyword>
<evidence type="ECO:0000313" key="2">
    <source>
        <dbReference type="EMBL" id="KAG9991780.1"/>
    </source>
</evidence>
<dbReference type="EMBL" id="JAHFXS010000001">
    <property type="protein sequence ID" value="KAG9991780.1"/>
    <property type="molecule type" value="Genomic_DNA"/>
</dbReference>